<dbReference type="InterPro" id="IPR001001">
    <property type="entry name" value="DNA_polIII_beta"/>
</dbReference>
<comment type="subcellular location">
    <subcellularLocation>
        <location evidence="1 10">Cytoplasm</location>
    </subcellularLocation>
</comment>
<evidence type="ECO:0000256" key="4">
    <source>
        <dbReference type="ARBA" id="ARBA00022490"/>
    </source>
</evidence>
<dbReference type="RefSeq" id="WP_076135723.1">
    <property type="nucleotide sequence ID" value="NZ_MPTO01000013.1"/>
</dbReference>
<organism evidence="14 15">
    <name type="scientific">Paenibacillus odorifer</name>
    <dbReference type="NCBI Taxonomy" id="189426"/>
    <lineage>
        <taxon>Bacteria</taxon>
        <taxon>Bacillati</taxon>
        <taxon>Bacillota</taxon>
        <taxon>Bacilli</taxon>
        <taxon>Bacillales</taxon>
        <taxon>Paenibacillaceae</taxon>
        <taxon>Paenibacillus</taxon>
    </lineage>
</organism>
<evidence type="ECO:0000256" key="7">
    <source>
        <dbReference type="ARBA" id="ARBA00022705"/>
    </source>
</evidence>
<accession>A0AB36JHG0</accession>
<evidence type="ECO:0000256" key="2">
    <source>
        <dbReference type="ARBA" id="ARBA00010752"/>
    </source>
</evidence>
<name>A0AB36JHG0_9BACL</name>
<dbReference type="GO" id="GO:0009360">
    <property type="term" value="C:DNA polymerase III complex"/>
    <property type="evidence" value="ECO:0007669"/>
    <property type="project" value="InterPro"/>
</dbReference>
<sequence length="368" mass="40999">MKISIDKHILIKPLEQAAKFLPSKNVIPILAEFLFEAKHDGLYITGGNGTQFLQSKIDSDDYELIKPGSATIPGKRIAEIVKVMKGVIDIETVGFETEIKSGRKKYDLPGLDPEEYPHFIEDPEGASVELEGRALKVLVKETAYAASESEATPILTGLRVRFQDNMINVTSTDRHRLSSSVQVADNLIEMQIIVGAKTMSDLMNLIGPEEKLVIKLVQSKLVVVTKNFIFCSRVLEGTYPDVDRMVPNNYQSTLRVNRELLIDALQSVKIIIKDQKSKVTRMYVGEVIELKAAAEGVGKVNEFVDIISLQGKGFKVAFNGEYFLEAADSINSKELIIGYSGMTNPILIKDADDERNYRIVLPYRTTEV</sequence>
<reference evidence="14 15" key="1">
    <citation type="submission" date="2016-10" db="EMBL/GenBank/DDBJ databases">
        <title>Paenibacillus species isolates.</title>
        <authorList>
            <person name="Beno S.M."/>
        </authorList>
    </citation>
    <scope>NUCLEOTIDE SEQUENCE [LARGE SCALE GENOMIC DNA]</scope>
    <source>
        <strain evidence="14 15">FSL H7-0918</strain>
    </source>
</reference>
<comment type="similarity">
    <text evidence="2 10">Belongs to the beta sliding clamp family.</text>
</comment>
<dbReference type="Gene3D" id="3.70.10.10">
    <property type="match status" value="1"/>
</dbReference>
<evidence type="ECO:0000259" key="12">
    <source>
        <dbReference type="Pfam" id="PF02767"/>
    </source>
</evidence>
<evidence type="ECO:0000313" key="15">
    <source>
        <dbReference type="Proteomes" id="UP000187323"/>
    </source>
</evidence>
<dbReference type="InterPro" id="IPR022634">
    <property type="entry name" value="DNA_polIII_beta_N"/>
</dbReference>
<comment type="caution">
    <text evidence="14">The sequence shown here is derived from an EMBL/GenBank/DDBJ whole genome shotgun (WGS) entry which is preliminary data.</text>
</comment>
<dbReference type="GO" id="GO:0005737">
    <property type="term" value="C:cytoplasm"/>
    <property type="evidence" value="ECO:0007669"/>
    <property type="project" value="UniProtKB-SubCell"/>
</dbReference>
<feature type="domain" description="DNA polymerase III beta sliding clamp central" evidence="12">
    <location>
        <begin position="130"/>
        <end position="241"/>
    </location>
</feature>
<evidence type="ECO:0000256" key="6">
    <source>
        <dbReference type="ARBA" id="ARBA00022695"/>
    </source>
</evidence>
<keyword evidence="4 10" id="KW-0963">Cytoplasm</keyword>
<dbReference type="InterPro" id="IPR046938">
    <property type="entry name" value="DNA_clamp_sf"/>
</dbReference>
<evidence type="ECO:0000256" key="8">
    <source>
        <dbReference type="ARBA" id="ARBA00022932"/>
    </source>
</evidence>
<evidence type="ECO:0000256" key="1">
    <source>
        <dbReference type="ARBA" id="ARBA00004496"/>
    </source>
</evidence>
<dbReference type="NCBIfam" id="TIGR00663">
    <property type="entry name" value="dnan"/>
    <property type="match status" value="1"/>
</dbReference>
<dbReference type="CDD" id="cd00140">
    <property type="entry name" value="beta_clamp"/>
    <property type="match status" value="1"/>
</dbReference>
<proteinExistence type="inferred from homology"/>
<dbReference type="GO" id="GO:0008408">
    <property type="term" value="F:3'-5' exonuclease activity"/>
    <property type="evidence" value="ECO:0007669"/>
    <property type="project" value="InterPro"/>
</dbReference>
<dbReference type="InterPro" id="IPR022637">
    <property type="entry name" value="DNA_polIII_beta_cen"/>
</dbReference>
<dbReference type="InterPro" id="IPR022635">
    <property type="entry name" value="DNA_polIII_beta_C"/>
</dbReference>
<dbReference type="PANTHER" id="PTHR30478:SF0">
    <property type="entry name" value="BETA SLIDING CLAMP"/>
    <property type="match status" value="1"/>
</dbReference>
<dbReference type="Pfam" id="PF02767">
    <property type="entry name" value="DNA_pol3_beta_2"/>
    <property type="match status" value="1"/>
</dbReference>
<keyword evidence="6 10" id="KW-0548">Nucleotidyltransferase</keyword>
<gene>
    <name evidence="14" type="ORF">BSK47_15995</name>
</gene>
<evidence type="ECO:0000256" key="9">
    <source>
        <dbReference type="ARBA" id="ARBA00023125"/>
    </source>
</evidence>
<comment type="subunit">
    <text evidence="10">Forms a ring-shaped head-to-tail homodimer around DNA.</text>
</comment>
<dbReference type="SUPFAM" id="SSF55979">
    <property type="entry name" value="DNA clamp"/>
    <property type="match status" value="3"/>
</dbReference>
<dbReference type="Pfam" id="PF00712">
    <property type="entry name" value="DNA_pol3_beta"/>
    <property type="match status" value="1"/>
</dbReference>
<evidence type="ECO:0000259" key="11">
    <source>
        <dbReference type="Pfam" id="PF00712"/>
    </source>
</evidence>
<keyword evidence="8 10" id="KW-0239">DNA-directed DNA polymerase</keyword>
<protein>
    <recommendedName>
        <fullName evidence="3 10">Beta sliding clamp</fullName>
    </recommendedName>
</protein>
<keyword evidence="5 10" id="KW-0808">Transferase</keyword>
<comment type="function">
    <text evidence="10">Confers DNA tethering and processivity to DNA polymerases and other proteins. Acts as a clamp, forming a ring around DNA (a reaction catalyzed by the clamp-loading complex) which diffuses in an ATP-independent manner freely and bidirectionally along dsDNA. Initially characterized for its ability to contact the catalytic subunit of DNA polymerase III (Pol III), a complex, multichain enzyme responsible for most of the replicative synthesis in bacteria; Pol III exhibits 3'-5' exonuclease proofreading activity. The beta chain is required for initiation of replication as well as for processivity of DNA replication.</text>
</comment>
<dbReference type="Proteomes" id="UP000187323">
    <property type="component" value="Unassembled WGS sequence"/>
</dbReference>
<evidence type="ECO:0000256" key="5">
    <source>
        <dbReference type="ARBA" id="ARBA00022679"/>
    </source>
</evidence>
<keyword evidence="7 10" id="KW-0235">DNA replication</keyword>
<feature type="domain" description="DNA polymerase III beta sliding clamp N-terminal" evidence="11">
    <location>
        <begin position="1"/>
        <end position="118"/>
    </location>
</feature>
<dbReference type="GO" id="GO:0003677">
    <property type="term" value="F:DNA binding"/>
    <property type="evidence" value="ECO:0007669"/>
    <property type="project" value="UniProtKB-UniRule"/>
</dbReference>
<evidence type="ECO:0000259" key="13">
    <source>
        <dbReference type="Pfam" id="PF02768"/>
    </source>
</evidence>
<dbReference type="SMART" id="SM00480">
    <property type="entry name" value="POL3Bc"/>
    <property type="match status" value="1"/>
</dbReference>
<dbReference type="AlphaFoldDB" id="A0AB36JHG0"/>
<dbReference type="PIRSF" id="PIRSF000804">
    <property type="entry name" value="DNA_pol_III_b"/>
    <property type="match status" value="1"/>
</dbReference>
<dbReference type="EMBL" id="MPTO01000013">
    <property type="protein sequence ID" value="OME19537.1"/>
    <property type="molecule type" value="Genomic_DNA"/>
</dbReference>
<dbReference type="Pfam" id="PF02768">
    <property type="entry name" value="DNA_pol3_beta_3"/>
    <property type="match status" value="1"/>
</dbReference>
<dbReference type="GO" id="GO:0006271">
    <property type="term" value="P:DNA strand elongation involved in DNA replication"/>
    <property type="evidence" value="ECO:0007669"/>
    <property type="project" value="TreeGrafter"/>
</dbReference>
<evidence type="ECO:0000256" key="10">
    <source>
        <dbReference type="PIRNR" id="PIRNR000804"/>
    </source>
</evidence>
<evidence type="ECO:0000313" key="14">
    <source>
        <dbReference type="EMBL" id="OME19537.1"/>
    </source>
</evidence>
<keyword evidence="9" id="KW-0238">DNA-binding</keyword>
<dbReference type="PANTHER" id="PTHR30478">
    <property type="entry name" value="DNA POLYMERASE III SUBUNIT BETA"/>
    <property type="match status" value="1"/>
</dbReference>
<dbReference type="Gene3D" id="3.10.150.10">
    <property type="entry name" value="DNA Polymerase III, subunit A, domain 2"/>
    <property type="match status" value="1"/>
</dbReference>
<feature type="domain" description="DNA polymerase III beta sliding clamp C-terminal" evidence="13">
    <location>
        <begin position="244"/>
        <end position="364"/>
    </location>
</feature>
<evidence type="ECO:0000256" key="3">
    <source>
        <dbReference type="ARBA" id="ARBA00021035"/>
    </source>
</evidence>
<dbReference type="GO" id="GO:0003887">
    <property type="term" value="F:DNA-directed DNA polymerase activity"/>
    <property type="evidence" value="ECO:0007669"/>
    <property type="project" value="UniProtKB-UniRule"/>
</dbReference>